<proteinExistence type="predicted"/>
<organism evidence="1 2">
    <name type="scientific">Populus deltoides</name>
    <name type="common">Eastern poplar</name>
    <name type="synonym">Eastern cottonwood</name>
    <dbReference type="NCBI Taxonomy" id="3696"/>
    <lineage>
        <taxon>Eukaryota</taxon>
        <taxon>Viridiplantae</taxon>
        <taxon>Streptophyta</taxon>
        <taxon>Embryophyta</taxon>
        <taxon>Tracheophyta</taxon>
        <taxon>Spermatophyta</taxon>
        <taxon>Magnoliopsida</taxon>
        <taxon>eudicotyledons</taxon>
        <taxon>Gunneridae</taxon>
        <taxon>Pentapetalae</taxon>
        <taxon>rosids</taxon>
        <taxon>fabids</taxon>
        <taxon>Malpighiales</taxon>
        <taxon>Salicaceae</taxon>
        <taxon>Saliceae</taxon>
        <taxon>Populus</taxon>
    </lineage>
</organism>
<gene>
    <name evidence="1" type="ORF">H0E87_023626</name>
</gene>
<keyword evidence="2" id="KW-1185">Reference proteome</keyword>
<sequence>MCALLLCYFQPVSYGDRKLVSSVPWVLSAVSGANPCLFNALFVHLCYLIDKCFYAYFGQSGNEVDELQNTIEEDEKNLIEEMRVATEEQKNGMEDAGGVSEAMAVD</sequence>
<name>A0A8T2XEY0_POPDE</name>
<dbReference type="EMBL" id="JACEGQ020000013">
    <property type="protein sequence ID" value="KAH8491570.1"/>
    <property type="molecule type" value="Genomic_DNA"/>
</dbReference>
<reference evidence="1" key="1">
    <citation type="journal article" date="2021" name="J. Hered.">
        <title>Genome Assembly of Salicaceae Populus deltoides (Eastern Cottonwood) I-69 Based on Nanopore Sequencing and Hi-C Technologies.</title>
        <authorList>
            <person name="Bai S."/>
            <person name="Wu H."/>
            <person name="Zhang J."/>
            <person name="Pan Z."/>
            <person name="Zhao W."/>
            <person name="Li Z."/>
            <person name="Tong C."/>
        </authorList>
    </citation>
    <scope>NUCLEOTIDE SEQUENCE</scope>
    <source>
        <tissue evidence="1">Leaf</tissue>
    </source>
</reference>
<comment type="caution">
    <text evidence="1">The sequence shown here is derived from an EMBL/GenBank/DDBJ whole genome shotgun (WGS) entry which is preliminary data.</text>
</comment>
<evidence type="ECO:0000313" key="2">
    <source>
        <dbReference type="Proteomes" id="UP000807159"/>
    </source>
</evidence>
<protein>
    <submittedName>
        <fullName evidence="1">Uncharacterized protein</fullName>
    </submittedName>
</protein>
<dbReference type="Proteomes" id="UP000807159">
    <property type="component" value="Chromosome 13"/>
</dbReference>
<evidence type="ECO:0000313" key="1">
    <source>
        <dbReference type="EMBL" id="KAH8491570.1"/>
    </source>
</evidence>
<accession>A0A8T2XEY0</accession>
<dbReference type="AlphaFoldDB" id="A0A8T2XEY0"/>